<dbReference type="InterPro" id="IPR047654">
    <property type="entry name" value="IS1634_transpos"/>
</dbReference>
<dbReference type="GO" id="GO:0003677">
    <property type="term" value="F:DNA binding"/>
    <property type="evidence" value="ECO:0007669"/>
    <property type="project" value="InterPro"/>
</dbReference>
<feature type="domain" description="Transposase IS4-like" evidence="1">
    <location>
        <begin position="27"/>
        <end position="168"/>
    </location>
</feature>
<evidence type="ECO:0000259" key="1">
    <source>
        <dbReference type="Pfam" id="PF01609"/>
    </source>
</evidence>
<dbReference type="PANTHER" id="PTHR34614">
    <property type="match status" value="1"/>
</dbReference>
<sequence length="245" mass="28100">FSLNYDLLLCDLTSSFFEGLGDQNELAERGYSRDHRGDCKQVVLAMVVTQDGFPLYHETFAGDTNDAVAFPRIVETMASRFGSARRVWVLDRGIATEENLTFLRERNQSFLVGTPRSKLTDFEAELSMRDWAQVRDHVEVKCVHRDGETYVLARSEQRRAKERAIRRRQLIGLNRDLKKLSASVSSGRLKDADKVHQRIGRLRERWPTAWRFVQVQVDRVATGQATGVAWTWNKGRLRSALARDG</sequence>
<comment type="caution">
    <text evidence="2">The sequence shown here is derived from an EMBL/GenBank/DDBJ whole genome shotgun (WGS) entry which is preliminary data.</text>
</comment>
<dbReference type="AlphaFoldDB" id="X0X516"/>
<organism evidence="2">
    <name type="scientific">marine sediment metagenome</name>
    <dbReference type="NCBI Taxonomy" id="412755"/>
    <lineage>
        <taxon>unclassified sequences</taxon>
        <taxon>metagenomes</taxon>
        <taxon>ecological metagenomes</taxon>
    </lineage>
</organism>
<reference evidence="2" key="1">
    <citation type="journal article" date="2014" name="Front. Microbiol.">
        <title>High frequency of phylogenetically diverse reductive dehalogenase-homologous genes in deep subseafloor sedimentary metagenomes.</title>
        <authorList>
            <person name="Kawai M."/>
            <person name="Futagami T."/>
            <person name="Toyoda A."/>
            <person name="Takaki Y."/>
            <person name="Nishi S."/>
            <person name="Hori S."/>
            <person name="Arai W."/>
            <person name="Tsubouchi T."/>
            <person name="Morono Y."/>
            <person name="Uchiyama I."/>
            <person name="Ito T."/>
            <person name="Fujiyama A."/>
            <person name="Inagaki F."/>
            <person name="Takami H."/>
        </authorList>
    </citation>
    <scope>NUCLEOTIDE SEQUENCE</scope>
    <source>
        <strain evidence="2">Expedition CK06-06</strain>
    </source>
</reference>
<dbReference type="GO" id="GO:0004803">
    <property type="term" value="F:transposase activity"/>
    <property type="evidence" value="ECO:0007669"/>
    <property type="project" value="InterPro"/>
</dbReference>
<dbReference type="NCBIfam" id="NF033559">
    <property type="entry name" value="transpos_IS1634"/>
    <property type="match status" value="1"/>
</dbReference>
<feature type="non-terminal residue" evidence="2">
    <location>
        <position position="1"/>
    </location>
</feature>
<gene>
    <name evidence="2" type="ORF">S01H1_71042</name>
</gene>
<dbReference type="EMBL" id="BARS01047281">
    <property type="protein sequence ID" value="GAG38339.1"/>
    <property type="molecule type" value="Genomic_DNA"/>
</dbReference>
<dbReference type="InterPro" id="IPR002559">
    <property type="entry name" value="Transposase_11"/>
</dbReference>
<feature type="non-terminal residue" evidence="2">
    <location>
        <position position="245"/>
    </location>
</feature>
<accession>X0X516</accession>
<evidence type="ECO:0000313" key="2">
    <source>
        <dbReference type="EMBL" id="GAG38339.1"/>
    </source>
</evidence>
<dbReference type="PANTHER" id="PTHR34614:SF2">
    <property type="entry name" value="TRANSPOSASE IS4-LIKE DOMAIN-CONTAINING PROTEIN"/>
    <property type="match status" value="1"/>
</dbReference>
<proteinExistence type="predicted"/>
<dbReference type="GO" id="GO:0006313">
    <property type="term" value="P:DNA transposition"/>
    <property type="evidence" value="ECO:0007669"/>
    <property type="project" value="InterPro"/>
</dbReference>
<dbReference type="Pfam" id="PF01609">
    <property type="entry name" value="DDE_Tnp_1"/>
    <property type="match status" value="1"/>
</dbReference>
<name>X0X516_9ZZZZ</name>
<protein>
    <recommendedName>
        <fullName evidence="1">Transposase IS4-like domain-containing protein</fullName>
    </recommendedName>
</protein>